<dbReference type="InterPro" id="IPR050109">
    <property type="entry name" value="HTH-type_TetR-like_transc_reg"/>
</dbReference>
<dbReference type="RefSeq" id="WP_253775667.1">
    <property type="nucleotide sequence ID" value="NZ_BAAAVE010000003.1"/>
</dbReference>
<dbReference type="PRINTS" id="PR00455">
    <property type="entry name" value="HTHTETR"/>
</dbReference>
<comment type="caution">
    <text evidence="6">The sequence shown here is derived from an EMBL/GenBank/DDBJ whole genome shotgun (WGS) entry which is preliminary data.</text>
</comment>
<dbReference type="InterPro" id="IPR001647">
    <property type="entry name" value="HTH_TetR"/>
</dbReference>
<keyword evidence="7" id="KW-1185">Reference proteome</keyword>
<gene>
    <name evidence="6" type="ORF">HD595_006482</name>
</gene>
<dbReference type="InterPro" id="IPR049445">
    <property type="entry name" value="TetR_SbtR-like_C"/>
</dbReference>
<reference evidence="6 7" key="1">
    <citation type="submission" date="2022-06" db="EMBL/GenBank/DDBJ databases">
        <title>Sequencing the genomes of 1000 actinobacteria strains.</title>
        <authorList>
            <person name="Klenk H.-P."/>
        </authorList>
    </citation>
    <scope>NUCLEOTIDE SEQUENCE [LARGE SCALE GENOMIC DNA]</scope>
    <source>
        <strain evidence="6 7">DSM 44170</strain>
    </source>
</reference>
<evidence type="ECO:0000313" key="6">
    <source>
        <dbReference type="EMBL" id="MCP2350360.1"/>
    </source>
</evidence>
<protein>
    <submittedName>
        <fullName evidence="6">AcrR family transcriptional regulator</fullName>
    </submittedName>
</protein>
<dbReference type="SUPFAM" id="SSF48498">
    <property type="entry name" value="Tetracyclin repressor-like, C-terminal domain"/>
    <property type="match status" value="1"/>
</dbReference>
<evidence type="ECO:0000256" key="3">
    <source>
        <dbReference type="ARBA" id="ARBA00023163"/>
    </source>
</evidence>
<keyword evidence="3" id="KW-0804">Transcription</keyword>
<evidence type="ECO:0000256" key="1">
    <source>
        <dbReference type="ARBA" id="ARBA00023015"/>
    </source>
</evidence>
<evidence type="ECO:0000256" key="4">
    <source>
        <dbReference type="PROSITE-ProRule" id="PRU00335"/>
    </source>
</evidence>
<keyword evidence="1" id="KW-0805">Transcription regulation</keyword>
<evidence type="ECO:0000313" key="7">
    <source>
        <dbReference type="Proteomes" id="UP001320766"/>
    </source>
</evidence>
<dbReference type="PANTHER" id="PTHR30055">
    <property type="entry name" value="HTH-TYPE TRANSCRIPTIONAL REGULATOR RUTR"/>
    <property type="match status" value="1"/>
</dbReference>
<organism evidence="6 7">
    <name type="scientific">Nonomuraea roseoviolacea subsp. carminata</name>
    <dbReference type="NCBI Taxonomy" id="160689"/>
    <lineage>
        <taxon>Bacteria</taxon>
        <taxon>Bacillati</taxon>
        <taxon>Actinomycetota</taxon>
        <taxon>Actinomycetes</taxon>
        <taxon>Streptosporangiales</taxon>
        <taxon>Streptosporangiaceae</taxon>
        <taxon>Nonomuraea</taxon>
    </lineage>
</organism>
<dbReference type="InterPro" id="IPR036271">
    <property type="entry name" value="Tet_transcr_reg_TetR-rel_C_sf"/>
</dbReference>
<evidence type="ECO:0000259" key="5">
    <source>
        <dbReference type="PROSITE" id="PS50977"/>
    </source>
</evidence>
<keyword evidence="2 4" id="KW-0238">DNA-binding</keyword>
<dbReference type="Pfam" id="PF21597">
    <property type="entry name" value="TetR_C_43"/>
    <property type="match status" value="1"/>
</dbReference>
<feature type="DNA-binding region" description="H-T-H motif" evidence="4">
    <location>
        <begin position="32"/>
        <end position="51"/>
    </location>
</feature>
<proteinExistence type="predicted"/>
<dbReference type="Proteomes" id="UP001320766">
    <property type="component" value="Unassembled WGS sequence"/>
</dbReference>
<dbReference type="Pfam" id="PF00440">
    <property type="entry name" value="TetR_N"/>
    <property type="match status" value="1"/>
</dbReference>
<feature type="domain" description="HTH tetR-type" evidence="5">
    <location>
        <begin position="10"/>
        <end position="69"/>
    </location>
</feature>
<dbReference type="InterPro" id="IPR009057">
    <property type="entry name" value="Homeodomain-like_sf"/>
</dbReference>
<dbReference type="Gene3D" id="1.10.357.10">
    <property type="entry name" value="Tetracycline Repressor, domain 2"/>
    <property type="match status" value="1"/>
</dbReference>
<sequence>MPEALRADARHNHDQLLAAARAAFAEHGTEASLRDIARRAGVGIGTLYRHFPTREALLQALMRERFDALGRRASGLLAEPSPREALLTWLEEVAAGSATYRGLPESVMTALRDEGSELHASCAAMREAGARLLEKAQAEGAVRADVTVEELLALAAGTAWAGEQSPGRPEMARRLLHLAMTGLAG</sequence>
<evidence type="ECO:0000256" key="2">
    <source>
        <dbReference type="ARBA" id="ARBA00023125"/>
    </source>
</evidence>
<accession>A0ABT1K8M5</accession>
<dbReference type="PANTHER" id="PTHR30055:SF234">
    <property type="entry name" value="HTH-TYPE TRANSCRIPTIONAL REGULATOR BETI"/>
    <property type="match status" value="1"/>
</dbReference>
<dbReference type="EMBL" id="JAMZEC010000001">
    <property type="protein sequence ID" value="MCP2350360.1"/>
    <property type="molecule type" value="Genomic_DNA"/>
</dbReference>
<dbReference type="PROSITE" id="PS50977">
    <property type="entry name" value="HTH_TETR_2"/>
    <property type="match status" value="1"/>
</dbReference>
<name>A0ABT1K8M5_9ACTN</name>
<dbReference type="SUPFAM" id="SSF46689">
    <property type="entry name" value="Homeodomain-like"/>
    <property type="match status" value="1"/>
</dbReference>